<dbReference type="Gene3D" id="2.20.230.10">
    <property type="entry name" value="Resuscitation-promoting factor rpfb"/>
    <property type="match status" value="1"/>
</dbReference>
<keyword evidence="1 2" id="KW-0732">Signal</keyword>
<comment type="caution">
    <text evidence="4">The sequence shown here is derived from an EMBL/GenBank/DDBJ whole genome shotgun (WGS) entry which is preliminary data.</text>
</comment>
<feature type="domain" description="G5" evidence="3">
    <location>
        <begin position="208"/>
        <end position="288"/>
    </location>
</feature>
<proteinExistence type="predicted"/>
<feature type="signal peptide" evidence="2">
    <location>
        <begin position="1"/>
        <end position="37"/>
    </location>
</feature>
<dbReference type="SMART" id="SM01208">
    <property type="entry name" value="G5"/>
    <property type="match status" value="1"/>
</dbReference>
<feature type="chain" id="PRO_5038920278" evidence="2">
    <location>
        <begin position="38"/>
        <end position="407"/>
    </location>
</feature>
<evidence type="ECO:0000259" key="3">
    <source>
        <dbReference type="PROSITE" id="PS51109"/>
    </source>
</evidence>
<evidence type="ECO:0000256" key="1">
    <source>
        <dbReference type="ARBA" id="ARBA00022729"/>
    </source>
</evidence>
<reference evidence="4" key="2">
    <citation type="submission" date="2021-04" db="EMBL/GenBank/DDBJ databases">
        <authorList>
            <person name="Gilroy R."/>
        </authorList>
    </citation>
    <scope>NUCLEOTIDE SEQUENCE</scope>
    <source>
        <strain evidence="4">CHK188-16595</strain>
    </source>
</reference>
<name>A0A9D2S8I5_9FIRM</name>
<dbReference type="AlphaFoldDB" id="A0A9D2S8I5"/>
<protein>
    <submittedName>
        <fullName evidence="4">G5 domain-containing protein</fullName>
    </submittedName>
</protein>
<dbReference type="CDD" id="cd22784">
    <property type="entry name" value="DPBB_MltA_YuiC-like"/>
    <property type="match status" value="1"/>
</dbReference>
<dbReference type="EMBL" id="DWXN01000005">
    <property type="protein sequence ID" value="HJB74607.1"/>
    <property type="molecule type" value="Genomic_DNA"/>
</dbReference>
<dbReference type="Pfam" id="PF03990">
    <property type="entry name" value="DUF348"/>
    <property type="match status" value="2"/>
</dbReference>
<evidence type="ECO:0000313" key="5">
    <source>
        <dbReference type="Proteomes" id="UP000823877"/>
    </source>
</evidence>
<sequence>MINESNASPFKRVTKIMATAVIAFVLMICIFATNAFAGMAAQYNVVIDDNGKQFTVATEETEPIEILNEANITLGANDRLNIAGFTAGEGGTIVVDRLNIVNIQFGDVITPYEIYADTVGEALAEIGMDDTNSAQNYQNSDAVENGMVIIVSAPINVSLYADGQTYTISVSGGTVQDVISLAGISLGSGDYTEPELSAVAEDGMQITVYRTETKTITVTESIDFETKTKTDPDMEIGETRIETKGVAGERLVTYKVTYVNGEEQAREELSSAVTKQPVTQIKYVGSKTPGVTPNGVQSMNGFTLGQKIKGKYTHYCACAVCCGKSNGITASGKKVYNGMPNPYYVACNWLPLGSVISVNGTNYTVVDRGGSKLSKTGRIDIYTPEGHAAALRGGTGSCDITIVRLGW</sequence>
<evidence type="ECO:0000256" key="2">
    <source>
        <dbReference type="SAM" id="SignalP"/>
    </source>
</evidence>
<gene>
    <name evidence="4" type="ORF">IAA37_02905</name>
</gene>
<dbReference type="InterPro" id="IPR007137">
    <property type="entry name" value="DUF348"/>
</dbReference>
<dbReference type="InterPro" id="IPR011098">
    <property type="entry name" value="G5_dom"/>
</dbReference>
<dbReference type="Proteomes" id="UP000823877">
    <property type="component" value="Unassembled WGS sequence"/>
</dbReference>
<accession>A0A9D2S8I5</accession>
<organism evidence="4 5">
    <name type="scientific">Candidatus Eubacterium faecale</name>
    <dbReference type="NCBI Taxonomy" id="2838568"/>
    <lineage>
        <taxon>Bacteria</taxon>
        <taxon>Bacillati</taxon>
        <taxon>Bacillota</taxon>
        <taxon>Clostridia</taxon>
        <taxon>Eubacteriales</taxon>
        <taxon>Eubacteriaceae</taxon>
        <taxon>Eubacterium</taxon>
    </lineage>
</organism>
<reference evidence="4" key="1">
    <citation type="journal article" date="2021" name="PeerJ">
        <title>Extensive microbial diversity within the chicken gut microbiome revealed by metagenomics and culture.</title>
        <authorList>
            <person name="Gilroy R."/>
            <person name="Ravi A."/>
            <person name="Getino M."/>
            <person name="Pursley I."/>
            <person name="Horton D.L."/>
            <person name="Alikhan N.F."/>
            <person name="Baker D."/>
            <person name="Gharbi K."/>
            <person name="Hall N."/>
            <person name="Watson M."/>
            <person name="Adriaenssens E.M."/>
            <person name="Foster-Nyarko E."/>
            <person name="Jarju S."/>
            <person name="Secka A."/>
            <person name="Antonio M."/>
            <person name="Oren A."/>
            <person name="Chaudhuri R.R."/>
            <person name="La Ragione R."/>
            <person name="Hildebrand F."/>
            <person name="Pallen M.J."/>
        </authorList>
    </citation>
    <scope>NUCLEOTIDE SEQUENCE</scope>
    <source>
        <strain evidence="4">CHK188-16595</strain>
    </source>
</reference>
<evidence type="ECO:0000313" key="4">
    <source>
        <dbReference type="EMBL" id="HJB74607.1"/>
    </source>
</evidence>
<dbReference type="Pfam" id="PF07501">
    <property type="entry name" value="G5"/>
    <property type="match status" value="1"/>
</dbReference>
<dbReference type="PROSITE" id="PS51109">
    <property type="entry name" value="G5"/>
    <property type="match status" value="1"/>
</dbReference>